<dbReference type="InterPro" id="IPR001638">
    <property type="entry name" value="Solute-binding_3/MltF_N"/>
</dbReference>
<dbReference type="OrthoDB" id="115856at2"/>
<dbReference type="Proteomes" id="UP000440978">
    <property type="component" value="Unassembled WGS sequence"/>
</dbReference>
<dbReference type="SMART" id="SM00062">
    <property type="entry name" value="PBPb"/>
    <property type="match status" value="1"/>
</dbReference>
<dbReference type="PANTHER" id="PTHR35936">
    <property type="entry name" value="MEMBRANE-BOUND LYTIC MUREIN TRANSGLYCOSYLASE F"/>
    <property type="match status" value="1"/>
</dbReference>
<evidence type="ECO:0000313" key="5">
    <source>
        <dbReference type="EMBL" id="MTT32206.1"/>
    </source>
</evidence>
<proteinExistence type="predicted"/>
<evidence type="ECO:0000313" key="6">
    <source>
        <dbReference type="Proteomes" id="UP000440978"/>
    </source>
</evidence>
<comment type="caution">
    <text evidence="5">The sequence shown here is derived from an EMBL/GenBank/DDBJ whole genome shotgun (WGS) entry which is preliminary data.</text>
</comment>
<dbReference type="Pfam" id="PF00497">
    <property type="entry name" value="SBP_bac_3"/>
    <property type="match status" value="1"/>
</dbReference>
<feature type="domain" description="Solute-binding protein family 3/N-terminal" evidence="4">
    <location>
        <begin position="46"/>
        <end position="272"/>
    </location>
</feature>
<keyword evidence="6" id="KW-1185">Reference proteome</keyword>
<evidence type="ECO:0000256" key="3">
    <source>
        <dbReference type="ARBA" id="ARBA00023288"/>
    </source>
</evidence>
<evidence type="ECO:0000256" key="2">
    <source>
        <dbReference type="ARBA" id="ARBA00023139"/>
    </source>
</evidence>
<dbReference type="PANTHER" id="PTHR35936:SF17">
    <property type="entry name" value="ARGININE-BINDING EXTRACELLULAR PROTEIN ARTP"/>
    <property type="match status" value="1"/>
</dbReference>
<keyword evidence="2" id="KW-0564">Palmitate</keyword>
<protein>
    <submittedName>
        <fullName evidence="5">Transporter substrate-binding domain-containing protein</fullName>
    </submittedName>
</protein>
<organism evidence="5 6">
    <name type="scientific">Terrilactibacillus tamarindi</name>
    <dbReference type="NCBI Taxonomy" id="2599694"/>
    <lineage>
        <taxon>Bacteria</taxon>
        <taxon>Bacillati</taxon>
        <taxon>Bacillota</taxon>
        <taxon>Bacilli</taxon>
        <taxon>Bacillales</taxon>
        <taxon>Bacillaceae</taxon>
        <taxon>Terrilactibacillus</taxon>
    </lineage>
</organism>
<accession>A0A6N8CVC1</accession>
<keyword evidence="3" id="KW-0449">Lipoprotein</keyword>
<dbReference type="EMBL" id="WNHB01000013">
    <property type="protein sequence ID" value="MTT32206.1"/>
    <property type="molecule type" value="Genomic_DNA"/>
</dbReference>
<dbReference type="CDD" id="cd13530">
    <property type="entry name" value="PBP2_peptides_like"/>
    <property type="match status" value="1"/>
</dbReference>
<gene>
    <name evidence="5" type="ORF">GMB86_09340</name>
</gene>
<dbReference type="PROSITE" id="PS51257">
    <property type="entry name" value="PROKAR_LIPOPROTEIN"/>
    <property type="match status" value="1"/>
</dbReference>
<name>A0A6N8CVC1_9BACI</name>
<evidence type="ECO:0000259" key="4">
    <source>
        <dbReference type="SMART" id="SM00062"/>
    </source>
</evidence>
<evidence type="ECO:0000256" key="1">
    <source>
        <dbReference type="ARBA" id="ARBA00022729"/>
    </source>
</evidence>
<sequence length="283" mass="31247">MKKIFMSVLVLTLLLIVLVGCGSKGSDSSSSSKSDSTLENAKKKGVLVIGSSNDAPFAFIDQKTKKFSGIDAEIIKEAARRLGIPKVEMKEIKFENLLLELNQKNIDMVTDGMYVTPEREKIAKFTNTWYKEGEALVVGKNSTIKGIADLKDKIVGAQKGSVFLNLANKLQKEGKIKRVVVFGSQSELFLAVKTNKIQASIVDGFVAAYSLQNDNSLNLKLVSPYKPQNTGIIAAAVRKNDTELYNAINKQIDELKENGFILKVFKKYGVTKDYFVPVSEEKH</sequence>
<dbReference type="RefSeq" id="WP_155218953.1">
    <property type="nucleotide sequence ID" value="NZ_WNHB01000013.1"/>
</dbReference>
<reference evidence="5 6" key="1">
    <citation type="submission" date="2019-11" db="EMBL/GenBank/DDBJ databases">
        <title>Terrilactibacillus tamarindus sp. nov. BCM23-1 isolated from bark of Tamarindus indica.</title>
        <authorList>
            <person name="Kingkaew E."/>
            <person name="Tanasupawat S."/>
        </authorList>
    </citation>
    <scope>NUCLEOTIDE SEQUENCE [LARGE SCALE GENOMIC DNA]</scope>
    <source>
        <strain evidence="5 6">BCM23-1</strain>
    </source>
</reference>
<keyword evidence="1" id="KW-0732">Signal</keyword>
<dbReference type="Gene3D" id="3.40.190.10">
    <property type="entry name" value="Periplasmic binding protein-like II"/>
    <property type="match status" value="2"/>
</dbReference>
<dbReference type="SUPFAM" id="SSF53850">
    <property type="entry name" value="Periplasmic binding protein-like II"/>
    <property type="match status" value="1"/>
</dbReference>
<dbReference type="AlphaFoldDB" id="A0A6N8CVC1"/>